<keyword evidence="2 3" id="KW-0378">Hydrolase</keyword>
<dbReference type="PATRIC" id="fig|507626.3.peg.380"/>
<dbReference type="Gene3D" id="1.10.150.240">
    <property type="entry name" value="Putative phosphatase, domain 2"/>
    <property type="match status" value="1"/>
</dbReference>
<dbReference type="InterPro" id="IPR006439">
    <property type="entry name" value="HAD-SF_hydro_IA"/>
</dbReference>
<dbReference type="SUPFAM" id="SSF56784">
    <property type="entry name" value="HAD-like"/>
    <property type="match status" value="1"/>
</dbReference>
<dbReference type="GO" id="GO:0018784">
    <property type="term" value="F:(S)-2-haloacid dehalogenase activity"/>
    <property type="evidence" value="ECO:0007669"/>
    <property type="project" value="UniProtKB-UniRule"/>
</dbReference>
<accession>A0A0X8HBL9</accession>
<protein>
    <recommendedName>
        <fullName evidence="3">(S)-2-haloacid dehalogenase</fullName>
        <ecNumber evidence="3">3.8.1.2</ecNumber>
    </recommendedName>
    <alternativeName>
        <fullName evidence="3">2-haloalkanoic acid dehalogenase</fullName>
    </alternativeName>
    <alternativeName>
        <fullName evidence="3">Halocarboxylic acid halidohydrolase</fullName>
    </alternativeName>
    <alternativeName>
        <fullName evidence="3">L-2-haloacid dehalogenase</fullName>
    </alternativeName>
</protein>
<dbReference type="EC" id="3.8.1.2" evidence="3"/>
<gene>
    <name evidence="4" type="primary">hdl IVa</name>
    <name evidence="4" type="ORF">LOKO_00383</name>
</gene>
<dbReference type="NCBIfam" id="TIGR01428">
    <property type="entry name" value="HAD_type_II"/>
    <property type="match status" value="1"/>
</dbReference>
<sequence>MSLTPPQLADIRCLAFDVFGTVVDWRSSVIREGESLGQARGLEVDWAAFADAWRAGYVPSMSRVRQGRLSWTSLDQLHRMTLDRILEDFGITGLSEADKANFNRVWHRLKPWPDAVGGMHRLRERFTLTTLSNGNMALLVNMAKQAGLPWDCVLSAELARHYKRDPEVYRMATRLLDLSPQQIMMVSAHQDDLNAAKDEGLRTVFVMRPLEFGPEARPDLTIDPSFDYVANDFHDLADQLLSRSEARQSLALS</sequence>
<evidence type="ECO:0000313" key="4">
    <source>
        <dbReference type="EMBL" id="AMC99479.1"/>
    </source>
</evidence>
<dbReference type="STRING" id="507626.LOKO_00383"/>
<dbReference type="PANTHER" id="PTHR43316">
    <property type="entry name" value="HYDROLASE, HALOACID DELAHOGENASE-RELATED"/>
    <property type="match status" value="1"/>
</dbReference>
<evidence type="ECO:0000256" key="3">
    <source>
        <dbReference type="RuleBase" id="RU368077"/>
    </source>
</evidence>
<reference evidence="4 5" key="2">
    <citation type="submission" date="2016-02" db="EMBL/GenBank/DDBJ databases">
        <authorList>
            <person name="Wen L."/>
            <person name="He K."/>
            <person name="Yang H."/>
        </authorList>
    </citation>
    <scope>NUCLEOTIDE SEQUENCE [LARGE SCALE GENOMIC DNA]</scope>
    <source>
        <strain evidence="4 5">AGD 8-3</strain>
    </source>
</reference>
<dbReference type="CDD" id="cd02588">
    <property type="entry name" value="HAD_L2-DEX"/>
    <property type="match status" value="1"/>
</dbReference>
<dbReference type="OrthoDB" id="5865007at2"/>
<dbReference type="RefSeq" id="WP_066444353.1">
    <property type="nucleotide sequence ID" value="NZ_CP014226.1"/>
</dbReference>
<dbReference type="NCBIfam" id="TIGR01493">
    <property type="entry name" value="HAD-SF-IA-v2"/>
    <property type="match status" value="1"/>
</dbReference>
<comment type="function">
    <text evidence="3">Catalyzes the hydrolytic dehalogenation of small (S)-2-haloalkanoic acids to yield the corresponding (R)-2-hydroxyalkanoic acids.</text>
</comment>
<dbReference type="EMBL" id="CP014226">
    <property type="protein sequence ID" value="AMC99479.1"/>
    <property type="molecule type" value="Genomic_DNA"/>
</dbReference>
<reference evidence="4 5" key="1">
    <citation type="journal article" date="2016" name="Genome Announc.">
        <title>Draft Genome Sequence of 'Halomonas chromatireducens' Strain AGD 8-3, a Haloalkaliphilic Chromate- and Selenite-Reducing Gammaproteobacterium.</title>
        <authorList>
            <person name="Sharko F.S."/>
            <person name="Shapovalova A.A."/>
            <person name="Tsygankova S.V."/>
            <person name="Komova A.V."/>
            <person name="Boulygina E.S."/>
            <person name="Teslyuk A.B."/>
            <person name="Gotovtsev P.M."/>
            <person name="Namsaraev Z.B."/>
            <person name="Khijniak T.V."/>
            <person name="Nedoluzhko A.V."/>
            <person name="Vasilov R.G."/>
        </authorList>
    </citation>
    <scope>NUCLEOTIDE SEQUENCE [LARGE SCALE GENOMIC DNA]</scope>
    <source>
        <strain evidence="4 5">AGD 8-3</strain>
    </source>
</reference>
<dbReference type="KEGG" id="hco:LOKO_00383"/>
<dbReference type="Pfam" id="PF00702">
    <property type="entry name" value="Hydrolase"/>
    <property type="match status" value="1"/>
</dbReference>
<evidence type="ECO:0000256" key="2">
    <source>
        <dbReference type="ARBA" id="ARBA00022801"/>
    </source>
</evidence>
<dbReference type="InterPro" id="IPR051540">
    <property type="entry name" value="S-2-haloacid_dehalogenase"/>
</dbReference>
<keyword evidence="5" id="KW-1185">Reference proteome</keyword>
<dbReference type="InterPro" id="IPR023198">
    <property type="entry name" value="PGP-like_dom2"/>
</dbReference>
<evidence type="ECO:0000313" key="5">
    <source>
        <dbReference type="Proteomes" id="UP000063387"/>
    </source>
</evidence>
<dbReference type="Proteomes" id="UP000063387">
    <property type="component" value="Chromosome"/>
</dbReference>
<proteinExistence type="inferred from homology"/>
<organism evidence="4 5">
    <name type="scientific">Halomonas chromatireducens</name>
    <dbReference type="NCBI Taxonomy" id="507626"/>
    <lineage>
        <taxon>Bacteria</taxon>
        <taxon>Pseudomonadati</taxon>
        <taxon>Pseudomonadota</taxon>
        <taxon>Gammaproteobacteria</taxon>
        <taxon>Oceanospirillales</taxon>
        <taxon>Halomonadaceae</taxon>
        <taxon>Halomonas</taxon>
    </lineage>
</organism>
<dbReference type="InterPro" id="IPR036412">
    <property type="entry name" value="HAD-like_sf"/>
</dbReference>
<comment type="catalytic activity">
    <reaction evidence="3">
        <text>an (S)-2-haloacid + H2O = a (2R)-2-hydroxycarboxylate + a halide anion + H(+)</text>
        <dbReference type="Rhea" id="RHEA:11192"/>
        <dbReference type="ChEBI" id="CHEBI:15377"/>
        <dbReference type="ChEBI" id="CHEBI:15378"/>
        <dbReference type="ChEBI" id="CHEBI:16042"/>
        <dbReference type="ChEBI" id="CHEBI:58314"/>
        <dbReference type="ChEBI" id="CHEBI:137405"/>
        <dbReference type="EC" id="3.8.1.2"/>
    </reaction>
</comment>
<dbReference type="PANTHER" id="PTHR43316:SF3">
    <property type="entry name" value="HALOACID DEHALOGENASE, TYPE II (AFU_ORTHOLOGUE AFUA_2G07750)-RELATED"/>
    <property type="match status" value="1"/>
</dbReference>
<dbReference type="InterPro" id="IPR023214">
    <property type="entry name" value="HAD_sf"/>
</dbReference>
<name>A0A0X8HBL9_9GAMM</name>
<dbReference type="AlphaFoldDB" id="A0A0X8HBL9"/>
<dbReference type="InterPro" id="IPR006328">
    <property type="entry name" value="2-HAD"/>
</dbReference>
<dbReference type="Gene3D" id="3.40.50.1000">
    <property type="entry name" value="HAD superfamily/HAD-like"/>
    <property type="match status" value="1"/>
</dbReference>
<dbReference type="PRINTS" id="PR00413">
    <property type="entry name" value="HADHALOGNASE"/>
</dbReference>
<comment type="similarity">
    <text evidence="1 3">Belongs to the HAD-like hydrolase superfamily. S-2-haloalkanoic acid dehalogenase family.</text>
</comment>
<evidence type="ECO:0000256" key="1">
    <source>
        <dbReference type="ARBA" id="ARBA00008106"/>
    </source>
</evidence>